<accession>A0A7W6D597</accession>
<keyword evidence="1" id="KW-0472">Membrane</keyword>
<keyword evidence="1" id="KW-1133">Transmembrane helix</keyword>
<keyword evidence="3" id="KW-1185">Reference proteome</keyword>
<name>A0A7W6D597_9HYPH</name>
<keyword evidence="1" id="KW-0812">Transmembrane</keyword>
<dbReference type="PANTHER" id="PTHR41386">
    <property type="entry name" value="INTEGRAL MEMBRANE PROTEIN-RELATED"/>
    <property type="match status" value="1"/>
</dbReference>
<reference evidence="2 3" key="1">
    <citation type="submission" date="2020-08" db="EMBL/GenBank/DDBJ databases">
        <title>Genomic Encyclopedia of Type Strains, Phase IV (KMG-IV): sequencing the most valuable type-strain genomes for metagenomic binning, comparative biology and taxonomic classification.</title>
        <authorList>
            <person name="Goeker M."/>
        </authorList>
    </citation>
    <scope>NUCLEOTIDE SEQUENCE [LARGE SCALE GENOMIC DNA]</scope>
    <source>
        <strain evidence="2 3">DSM 100211</strain>
    </source>
</reference>
<comment type="caution">
    <text evidence="2">The sequence shown here is derived from an EMBL/GenBank/DDBJ whole genome shotgun (WGS) entry which is preliminary data.</text>
</comment>
<dbReference type="InterPro" id="IPR010406">
    <property type="entry name" value="DUF1003"/>
</dbReference>
<evidence type="ECO:0000313" key="3">
    <source>
        <dbReference type="Proteomes" id="UP000574761"/>
    </source>
</evidence>
<evidence type="ECO:0000256" key="1">
    <source>
        <dbReference type="SAM" id="Phobius"/>
    </source>
</evidence>
<proteinExistence type="predicted"/>
<gene>
    <name evidence="2" type="ORF">GGQ64_001338</name>
</gene>
<dbReference type="Pfam" id="PF06210">
    <property type="entry name" value="DUF1003"/>
    <property type="match status" value="1"/>
</dbReference>
<feature type="transmembrane region" description="Helical" evidence="1">
    <location>
        <begin position="155"/>
        <end position="178"/>
    </location>
</feature>
<dbReference type="AlphaFoldDB" id="A0A7W6D597"/>
<dbReference type="EMBL" id="JACIEE010000003">
    <property type="protein sequence ID" value="MBB3976149.1"/>
    <property type="molecule type" value="Genomic_DNA"/>
</dbReference>
<feature type="transmembrane region" description="Helical" evidence="1">
    <location>
        <begin position="120"/>
        <end position="143"/>
    </location>
</feature>
<dbReference type="Proteomes" id="UP000574761">
    <property type="component" value="Unassembled WGS sequence"/>
</dbReference>
<dbReference type="PANTHER" id="PTHR41386:SF1">
    <property type="entry name" value="MEMBRANE PROTEIN"/>
    <property type="match status" value="1"/>
</dbReference>
<dbReference type="RefSeq" id="WP_183800995.1">
    <property type="nucleotide sequence ID" value="NZ_JACIEE010000003.1"/>
</dbReference>
<sequence>MGRNGSAARTRMETCAVCGKLFPSGRLYHASSIRPGIFELIRQDVGGWSLDSRICGPDLSQYRRRYVADLLEQERGELSGLDRQVLESFEKGVSSVHASAAGLDKELEGETLGQRAADRVAAFGGSWGFIITFVVVLLCWMTINVIGFLGGGFDPYPFILLNLLLSCIAALQAPVIMMSQRRQEEKDRIRAENDYMINLRAELEIRQLHDMIEHQMAHQWERLAELQQIQIELLEGHQPPTQPPAKNSS</sequence>
<protein>
    <submittedName>
        <fullName evidence="2">Putative membrane protein</fullName>
    </submittedName>
</protein>
<evidence type="ECO:0000313" key="2">
    <source>
        <dbReference type="EMBL" id="MBB3976149.1"/>
    </source>
</evidence>
<organism evidence="2 3">
    <name type="scientific">Mycoplana azooxidifex</name>
    <dbReference type="NCBI Taxonomy" id="1636188"/>
    <lineage>
        <taxon>Bacteria</taxon>
        <taxon>Pseudomonadati</taxon>
        <taxon>Pseudomonadota</taxon>
        <taxon>Alphaproteobacteria</taxon>
        <taxon>Hyphomicrobiales</taxon>
        <taxon>Rhizobiaceae</taxon>
        <taxon>Mycoplana</taxon>
    </lineage>
</organism>